<feature type="transmembrane region" description="Helical" evidence="4">
    <location>
        <begin position="366"/>
        <end position="389"/>
    </location>
</feature>
<proteinExistence type="predicted"/>
<dbReference type="Pfam" id="PF07690">
    <property type="entry name" value="MFS_1"/>
    <property type="match status" value="1"/>
</dbReference>
<dbReference type="GO" id="GO:0022857">
    <property type="term" value="F:transmembrane transporter activity"/>
    <property type="evidence" value="ECO:0007669"/>
    <property type="project" value="InterPro"/>
</dbReference>
<dbReference type="SUPFAM" id="SSF103473">
    <property type="entry name" value="MFS general substrate transporter"/>
    <property type="match status" value="1"/>
</dbReference>
<feature type="transmembrane region" description="Helical" evidence="4">
    <location>
        <begin position="209"/>
        <end position="234"/>
    </location>
</feature>
<organism evidence="6 7">
    <name type="scientific">Magnetospirillum aberrantis SpK</name>
    <dbReference type="NCBI Taxonomy" id="908842"/>
    <lineage>
        <taxon>Bacteria</taxon>
        <taxon>Pseudomonadati</taxon>
        <taxon>Pseudomonadota</taxon>
        <taxon>Alphaproteobacteria</taxon>
        <taxon>Rhodospirillales</taxon>
        <taxon>Rhodospirillaceae</taxon>
        <taxon>Magnetospirillum</taxon>
    </lineage>
</organism>
<reference evidence="6 7" key="1">
    <citation type="submission" date="2020-02" db="EMBL/GenBank/DDBJ databases">
        <authorList>
            <person name="Dziuba M."/>
            <person name="Kuznetsov B."/>
            <person name="Mardanov A."/>
            <person name="Ravin N."/>
            <person name="Grouzdev D."/>
        </authorList>
    </citation>
    <scope>NUCLEOTIDE SEQUENCE [LARGE SCALE GENOMIC DNA]</scope>
    <source>
        <strain evidence="6 7">SpK</strain>
    </source>
</reference>
<feature type="transmembrane region" description="Helical" evidence="4">
    <location>
        <begin position="246"/>
        <end position="269"/>
    </location>
</feature>
<protein>
    <submittedName>
        <fullName evidence="6">MFS transporter</fullName>
    </submittedName>
</protein>
<feature type="transmembrane region" description="Helical" evidence="4">
    <location>
        <begin position="81"/>
        <end position="99"/>
    </location>
</feature>
<feature type="domain" description="Major facilitator superfamily (MFS) profile" evidence="5">
    <location>
        <begin position="15"/>
        <end position="394"/>
    </location>
</feature>
<keyword evidence="2 4" id="KW-1133">Transmembrane helix</keyword>
<dbReference type="PROSITE" id="PS50850">
    <property type="entry name" value="MFS"/>
    <property type="match status" value="1"/>
</dbReference>
<feature type="transmembrane region" description="Helical" evidence="4">
    <location>
        <begin position="306"/>
        <end position="323"/>
    </location>
</feature>
<evidence type="ECO:0000256" key="1">
    <source>
        <dbReference type="ARBA" id="ARBA00022692"/>
    </source>
</evidence>
<dbReference type="PANTHER" id="PTHR42910">
    <property type="entry name" value="TRANSPORTER SCO4007-RELATED"/>
    <property type="match status" value="1"/>
</dbReference>
<dbReference type="InterPro" id="IPR020846">
    <property type="entry name" value="MFS_dom"/>
</dbReference>
<evidence type="ECO:0000259" key="5">
    <source>
        <dbReference type="PROSITE" id="PS50850"/>
    </source>
</evidence>
<gene>
    <name evidence="6" type="ORF">G4223_00745</name>
</gene>
<feature type="transmembrane region" description="Helical" evidence="4">
    <location>
        <begin position="168"/>
        <end position="188"/>
    </location>
</feature>
<evidence type="ECO:0000256" key="3">
    <source>
        <dbReference type="ARBA" id="ARBA00023136"/>
    </source>
</evidence>
<dbReference type="PANTHER" id="PTHR42910:SF1">
    <property type="entry name" value="MAJOR FACILITATOR SUPERFAMILY (MFS) PROFILE DOMAIN-CONTAINING PROTEIN"/>
    <property type="match status" value="1"/>
</dbReference>
<dbReference type="CDD" id="cd17324">
    <property type="entry name" value="MFS_NepI_like"/>
    <property type="match status" value="1"/>
</dbReference>
<feature type="transmembrane region" description="Helical" evidence="4">
    <location>
        <begin position="12"/>
        <end position="32"/>
    </location>
</feature>
<feature type="transmembrane region" description="Helical" evidence="4">
    <location>
        <begin position="52"/>
        <end position="69"/>
    </location>
</feature>
<feature type="transmembrane region" description="Helical" evidence="4">
    <location>
        <begin position="105"/>
        <end position="127"/>
    </location>
</feature>
<dbReference type="EMBL" id="JAAIYP010000004">
    <property type="protein sequence ID" value="NFV78644.1"/>
    <property type="molecule type" value="Genomic_DNA"/>
</dbReference>
<keyword evidence="3 4" id="KW-0472">Membrane</keyword>
<evidence type="ECO:0000256" key="4">
    <source>
        <dbReference type="SAM" id="Phobius"/>
    </source>
</evidence>
<feature type="transmembrane region" description="Helical" evidence="4">
    <location>
        <begin position="343"/>
        <end position="360"/>
    </location>
</feature>
<dbReference type="AlphaFoldDB" id="A0A7C9QRI9"/>
<feature type="transmembrane region" description="Helical" evidence="4">
    <location>
        <begin position="139"/>
        <end position="156"/>
    </location>
</feature>
<evidence type="ECO:0000256" key="2">
    <source>
        <dbReference type="ARBA" id="ARBA00022989"/>
    </source>
</evidence>
<comment type="caution">
    <text evidence="6">The sequence shown here is derived from an EMBL/GenBank/DDBJ whole genome shotgun (WGS) entry which is preliminary data.</text>
</comment>
<dbReference type="RefSeq" id="WP_163673768.1">
    <property type="nucleotide sequence ID" value="NZ_JAAIYP010000004.1"/>
</dbReference>
<sequence>MRNPESTADPLPPSLLFLLAAAAGIMVANIYYNQPVLGLLAHEFGADGAEIGMVPVLTQVGYALGLLLLSPLGDRVERKRLILVTASALTVALTVAALAPSLSVLAAAGLGVGLLATVTQQVVPLAAQLAPEARRGRSVGTVMMGLLLGILLARTVSGFIAELAGWRAAFWGGVALTLVMTLALWARLPRVAPSVRLSYPRLMRSLLDLFLAHPVLRRGALVQALQFAAFSVFWSVLALKLQAPPLHLGSSVAGLFGVIGAAGALMAPLAGRLADRRGPRFLIVGGAAAVGLAFVPMALWPNSLTALVVGVLVMDVGAQAAMVSNQTRIYALDAAARSRLNTVYMTVMFTGGALGSALGAQAWAGWGWGGVCVLGGGLGLAAAAVEGLARGEIRRGGRKPA</sequence>
<dbReference type="InterPro" id="IPR011701">
    <property type="entry name" value="MFS"/>
</dbReference>
<feature type="transmembrane region" description="Helical" evidence="4">
    <location>
        <begin position="281"/>
        <end position="300"/>
    </location>
</feature>
<dbReference type="Gene3D" id="1.20.1250.20">
    <property type="entry name" value="MFS general substrate transporter like domains"/>
    <property type="match status" value="1"/>
</dbReference>
<name>A0A7C9QRI9_9PROT</name>
<dbReference type="Proteomes" id="UP000480684">
    <property type="component" value="Unassembled WGS sequence"/>
</dbReference>
<keyword evidence="7" id="KW-1185">Reference proteome</keyword>
<keyword evidence="1 4" id="KW-0812">Transmembrane</keyword>
<evidence type="ECO:0000313" key="6">
    <source>
        <dbReference type="EMBL" id="NFV78644.1"/>
    </source>
</evidence>
<accession>A0A7C9QRI9</accession>
<evidence type="ECO:0000313" key="7">
    <source>
        <dbReference type="Proteomes" id="UP000480684"/>
    </source>
</evidence>
<dbReference type="InterPro" id="IPR036259">
    <property type="entry name" value="MFS_trans_sf"/>
</dbReference>